<dbReference type="Pfam" id="PF02517">
    <property type="entry name" value="Rce1-like"/>
    <property type="match status" value="1"/>
</dbReference>
<comment type="caution">
    <text evidence="3">The sequence shown here is derived from an EMBL/GenBank/DDBJ whole genome shotgun (WGS) entry which is preliminary data.</text>
</comment>
<keyword evidence="1" id="KW-0472">Membrane</keyword>
<organism evidence="3 4">
    <name type="scientific">Tenacibaculum aiptasiae</name>
    <dbReference type="NCBI Taxonomy" id="426481"/>
    <lineage>
        <taxon>Bacteria</taxon>
        <taxon>Pseudomonadati</taxon>
        <taxon>Bacteroidota</taxon>
        <taxon>Flavobacteriia</taxon>
        <taxon>Flavobacteriales</taxon>
        <taxon>Flavobacteriaceae</taxon>
        <taxon>Tenacibaculum</taxon>
    </lineage>
</organism>
<dbReference type="GO" id="GO:0004175">
    <property type="term" value="F:endopeptidase activity"/>
    <property type="evidence" value="ECO:0007669"/>
    <property type="project" value="UniProtKB-ARBA"/>
</dbReference>
<dbReference type="Proteomes" id="UP000467305">
    <property type="component" value="Unassembled WGS sequence"/>
</dbReference>
<evidence type="ECO:0000313" key="4">
    <source>
        <dbReference type="Proteomes" id="UP000467305"/>
    </source>
</evidence>
<evidence type="ECO:0000256" key="1">
    <source>
        <dbReference type="SAM" id="Phobius"/>
    </source>
</evidence>
<keyword evidence="4" id="KW-1185">Reference proteome</keyword>
<protein>
    <submittedName>
        <fullName evidence="3">CPBP family intramembrane metalloprotease</fullName>
    </submittedName>
</protein>
<evidence type="ECO:0000313" key="3">
    <source>
        <dbReference type="EMBL" id="KAB1160601.1"/>
    </source>
</evidence>
<dbReference type="InterPro" id="IPR003675">
    <property type="entry name" value="Rce1/LyrA-like_dom"/>
</dbReference>
<feature type="transmembrane region" description="Helical" evidence="1">
    <location>
        <begin position="12"/>
        <end position="36"/>
    </location>
</feature>
<keyword evidence="1" id="KW-1133">Transmembrane helix</keyword>
<keyword evidence="3" id="KW-0482">Metalloprotease</keyword>
<dbReference type="AlphaFoldDB" id="A0A7J5ATD5"/>
<sequence length="62" mass="7300">MFTLIHIGNIKIIYNIFLIPLLILPQFISGTIMGYLRIKYGFVFSVLFHMLNNFISMVIFKM</sequence>
<keyword evidence="3" id="KW-0378">Hydrolase</keyword>
<dbReference type="RefSeq" id="WP_150898230.1">
    <property type="nucleotide sequence ID" value="NZ_WAAU01000003.1"/>
</dbReference>
<dbReference type="GO" id="GO:0006508">
    <property type="term" value="P:proteolysis"/>
    <property type="evidence" value="ECO:0007669"/>
    <property type="project" value="UniProtKB-KW"/>
</dbReference>
<keyword evidence="1" id="KW-0812">Transmembrane</keyword>
<proteinExistence type="predicted"/>
<evidence type="ECO:0000259" key="2">
    <source>
        <dbReference type="Pfam" id="PF02517"/>
    </source>
</evidence>
<keyword evidence="3" id="KW-0645">Protease</keyword>
<dbReference type="GO" id="GO:0008237">
    <property type="term" value="F:metallopeptidase activity"/>
    <property type="evidence" value="ECO:0007669"/>
    <property type="project" value="UniProtKB-KW"/>
</dbReference>
<reference evidence="3 4" key="1">
    <citation type="submission" date="2019-09" db="EMBL/GenBank/DDBJ databases">
        <authorList>
            <person name="Cao W.R."/>
        </authorList>
    </citation>
    <scope>NUCLEOTIDE SEQUENCE [LARGE SCALE GENOMIC DNA]</scope>
    <source>
        <strain evidence="4">a4</strain>
    </source>
</reference>
<feature type="transmembrane region" description="Helical" evidence="1">
    <location>
        <begin position="42"/>
        <end position="60"/>
    </location>
</feature>
<feature type="domain" description="CAAX prenyl protease 2/Lysostaphin resistance protein A-like" evidence="2">
    <location>
        <begin position="1"/>
        <end position="55"/>
    </location>
</feature>
<gene>
    <name evidence="3" type="ORF">F7018_01625</name>
</gene>
<dbReference type="EMBL" id="WAAU01000003">
    <property type="protein sequence ID" value="KAB1160601.1"/>
    <property type="molecule type" value="Genomic_DNA"/>
</dbReference>
<accession>A0A7J5ATD5</accession>
<dbReference type="GO" id="GO:0080120">
    <property type="term" value="P:CAAX-box protein maturation"/>
    <property type="evidence" value="ECO:0007669"/>
    <property type="project" value="UniProtKB-ARBA"/>
</dbReference>
<name>A0A7J5ATD5_9FLAO</name>
<dbReference type="OrthoDB" id="1443714at2"/>